<feature type="domain" description="Alpha/beta hydrolase fold-3" evidence="3">
    <location>
        <begin position="105"/>
        <end position="309"/>
    </location>
</feature>
<gene>
    <name evidence="4" type="ORF">BJI69_18110</name>
</gene>
<keyword evidence="2" id="KW-1133">Transmembrane helix</keyword>
<protein>
    <recommendedName>
        <fullName evidence="3">Alpha/beta hydrolase fold-3 domain-containing protein</fullName>
    </recommendedName>
</protein>
<proteinExistence type="predicted"/>
<keyword evidence="1" id="KW-0378">Hydrolase</keyword>
<accession>A0A1L3EX44</accession>
<dbReference type="InterPro" id="IPR029058">
    <property type="entry name" value="AB_hydrolase_fold"/>
</dbReference>
<reference evidence="5" key="1">
    <citation type="submission" date="2016-09" db="EMBL/GenBank/DDBJ databases">
        <authorList>
            <person name="Lysoe E."/>
        </authorList>
    </citation>
    <scope>NUCLEOTIDE SEQUENCE [LARGE SCALE GENOMIC DNA]</scope>
    <source>
        <strain evidence="5">LJ96T</strain>
    </source>
</reference>
<dbReference type="AlphaFoldDB" id="A0A1L3EX44"/>
<keyword evidence="2" id="KW-0472">Membrane</keyword>
<dbReference type="OrthoDB" id="9806180at2"/>
<dbReference type="EMBL" id="CP017480">
    <property type="protein sequence ID" value="APG05629.1"/>
    <property type="molecule type" value="Genomic_DNA"/>
</dbReference>
<dbReference type="Proteomes" id="UP000182987">
    <property type="component" value="Chromosome"/>
</dbReference>
<organism evidence="4 5">
    <name type="scientific">Luteibacter rhizovicinus DSM 16549</name>
    <dbReference type="NCBI Taxonomy" id="1440763"/>
    <lineage>
        <taxon>Bacteria</taxon>
        <taxon>Pseudomonadati</taxon>
        <taxon>Pseudomonadota</taxon>
        <taxon>Gammaproteobacteria</taxon>
        <taxon>Lysobacterales</taxon>
        <taxon>Rhodanobacteraceae</taxon>
        <taxon>Luteibacter</taxon>
    </lineage>
</organism>
<dbReference type="PANTHER" id="PTHR48081:SF8">
    <property type="entry name" value="ALPHA_BETA HYDROLASE FOLD-3 DOMAIN-CONTAINING PROTEIN-RELATED"/>
    <property type="match status" value="1"/>
</dbReference>
<dbReference type="PANTHER" id="PTHR48081">
    <property type="entry name" value="AB HYDROLASE SUPERFAMILY PROTEIN C4A8.06C"/>
    <property type="match status" value="1"/>
</dbReference>
<name>A0A1L3EX44_9GAMM</name>
<evidence type="ECO:0000256" key="2">
    <source>
        <dbReference type="SAM" id="Phobius"/>
    </source>
</evidence>
<dbReference type="Gene3D" id="3.40.50.1820">
    <property type="entry name" value="alpha/beta hydrolase"/>
    <property type="match status" value="1"/>
</dbReference>
<dbReference type="GO" id="GO:0016787">
    <property type="term" value="F:hydrolase activity"/>
    <property type="evidence" value="ECO:0007669"/>
    <property type="project" value="UniProtKB-KW"/>
</dbReference>
<dbReference type="InterPro" id="IPR050300">
    <property type="entry name" value="GDXG_lipolytic_enzyme"/>
</dbReference>
<dbReference type="KEGG" id="lrz:BJI69_18110"/>
<dbReference type="Pfam" id="PF07859">
    <property type="entry name" value="Abhydrolase_3"/>
    <property type="match status" value="1"/>
</dbReference>
<sequence>MNVLGSLLPIATTLAALIFAGAWLLFARHSHQVGEIVVVTLAGRARSRLLRLIVPLFAKVTPRLRLASDGVTVTTIPITSAICTGIVTLYVPDDPAGGPWPVHFSYHSGGYATGSPRQDDLICRHLAVTARCAIASVEYPLAPEHRYPSAVIHSLAVMRTLLRHGRSWRLDASRVTVGGFSAGGGLAAVLARRIRDEGAFRLSGQVLAYPWLDLAWTNDPVKEPGMGNALPPSMLPFFRAMYLPRVTDRESADVSPLRCTTLSGLAPACIVTGSLDLINEQSQAYAERLSQAGVSTEYHEFAGADHGFTHSGPLPAAREALALMTAALTRFHCRT</sequence>
<keyword evidence="5" id="KW-1185">Reference proteome</keyword>
<evidence type="ECO:0000313" key="4">
    <source>
        <dbReference type="EMBL" id="APG05629.1"/>
    </source>
</evidence>
<dbReference type="InterPro" id="IPR013094">
    <property type="entry name" value="AB_hydrolase_3"/>
</dbReference>
<keyword evidence="2" id="KW-0812">Transmembrane</keyword>
<evidence type="ECO:0000256" key="1">
    <source>
        <dbReference type="ARBA" id="ARBA00022801"/>
    </source>
</evidence>
<dbReference type="SUPFAM" id="SSF53474">
    <property type="entry name" value="alpha/beta-Hydrolases"/>
    <property type="match status" value="1"/>
</dbReference>
<evidence type="ECO:0000259" key="3">
    <source>
        <dbReference type="Pfam" id="PF07859"/>
    </source>
</evidence>
<feature type="transmembrane region" description="Helical" evidence="2">
    <location>
        <begin position="6"/>
        <end position="26"/>
    </location>
</feature>
<evidence type="ECO:0000313" key="5">
    <source>
        <dbReference type="Proteomes" id="UP000182987"/>
    </source>
</evidence>
<dbReference type="STRING" id="1440763.BJI69_18110"/>